<dbReference type="Proteomes" id="UP001056120">
    <property type="component" value="Linkage Group LG05"/>
</dbReference>
<accession>A0ACB9J4J9</accession>
<protein>
    <submittedName>
        <fullName evidence="1">Uncharacterized protein</fullName>
    </submittedName>
</protein>
<evidence type="ECO:0000313" key="1">
    <source>
        <dbReference type="EMBL" id="KAI3815042.1"/>
    </source>
</evidence>
<proteinExistence type="predicted"/>
<comment type="caution">
    <text evidence="1">The sequence shown here is derived from an EMBL/GenBank/DDBJ whole genome shotgun (WGS) entry which is preliminary data.</text>
</comment>
<organism evidence="1 2">
    <name type="scientific">Smallanthus sonchifolius</name>
    <dbReference type="NCBI Taxonomy" id="185202"/>
    <lineage>
        <taxon>Eukaryota</taxon>
        <taxon>Viridiplantae</taxon>
        <taxon>Streptophyta</taxon>
        <taxon>Embryophyta</taxon>
        <taxon>Tracheophyta</taxon>
        <taxon>Spermatophyta</taxon>
        <taxon>Magnoliopsida</taxon>
        <taxon>eudicotyledons</taxon>
        <taxon>Gunneridae</taxon>
        <taxon>Pentapetalae</taxon>
        <taxon>asterids</taxon>
        <taxon>campanulids</taxon>
        <taxon>Asterales</taxon>
        <taxon>Asteraceae</taxon>
        <taxon>Asteroideae</taxon>
        <taxon>Heliantheae alliance</taxon>
        <taxon>Millerieae</taxon>
        <taxon>Smallanthus</taxon>
    </lineage>
</organism>
<evidence type="ECO:0000313" key="2">
    <source>
        <dbReference type="Proteomes" id="UP001056120"/>
    </source>
</evidence>
<sequence length="80" mass="9166">MPGKDRDQEGLRPVQREQEEQKGEGSISPENHEIGGFRSRFCLLCLISKALICVTSLEWQRIKRVTKQQPSYGQSVLDSY</sequence>
<name>A0ACB9J4J9_9ASTR</name>
<reference evidence="2" key="1">
    <citation type="journal article" date="2022" name="Mol. Ecol. Resour.">
        <title>The genomes of chicory, endive, great burdock and yacon provide insights into Asteraceae palaeo-polyploidization history and plant inulin production.</title>
        <authorList>
            <person name="Fan W."/>
            <person name="Wang S."/>
            <person name="Wang H."/>
            <person name="Wang A."/>
            <person name="Jiang F."/>
            <person name="Liu H."/>
            <person name="Zhao H."/>
            <person name="Xu D."/>
            <person name="Zhang Y."/>
        </authorList>
    </citation>
    <scope>NUCLEOTIDE SEQUENCE [LARGE SCALE GENOMIC DNA]</scope>
    <source>
        <strain evidence="2">cv. Yunnan</strain>
    </source>
</reference>
<reference evidence="1 2" key="2">
    <citation type="journal article" date="2022" name="Mol. Ecol. Resour.">
        <title>The genomes of chicory, endive, great burdock and yacon provide insights into Asteraceae paleo-polyploidization history and plant inulin production.</title>
        <authorList>
            <person name="Fan W."/>
            <person name="Wang S."/>
            <person name="Wang H."/>
            <person name="Wang A."/>
            <person name="Jiang F."/>
            <person name="Liu H."/>
            <person name="Zhao H."/>
            <person name="Xu D."/>
            <person name="Zhang Y."/>
        </authorList>
    </citation>
    <scope>NUCLEOTIDE SEQUENCE [LARGE SCALE GENOMIC DNA]</scope>
    <source>
        <strain evidence="2">cv. Yunnan</strain>
        <tissue evidence="1">Leaves</tissue>
    </source>
</reference>
<dbReference type="EMBL" id="CM042022">
    <property type="protein sequence ID" value="KAI3815042.1"/>
    <property type="molecule type" value="Genomic_DNA"/>
</dbReference>
<gene>
    <name evidence="1" type="ORF">L1987_14694</name>
</gene>
<keyword evidence="2" id="KW-1185">Reference proteome</keyword>